<dbReference type="Proteomes" id="UP000623250">
    <property type="component" value="Unassembled WGS sequence"/>
</dbReference>
<reference evidence="6 7" key="1">
    <citation type="submission" date="2020-12" db="EMBL/GenBank/DDBJ databases">
        <title>Revised draft genomes of Rhodomicrobium vannielii ATCC 17100 and Rhodomicrobium udaipurense JA643.</title>
        <authorList>
            <person name="Conners E.M."/>
            <person name="Davenport E.J."/>
            <person name="Bose A."/>
        </authorList>
    </citation>
    <scope>NUCLEOTIDE SEQUENCE [LARGE SCALE GENOMIC DNA]</scope>
    <source>
        <strain evidence="6 7">JA643</strain>
    </source>
</reference>
<proteinExistence type="predicted"/>
<dbReference type="SUPFAM" id="SSF50022">
    <property type="entry name" value="ISP domain"/>
    <property type="match status" value="1"/>
</dbReference>
<keyword evidence="4" id="KW-0411">Iron-sulfur</keyword>
<accession>A0A8I1G8A1</accession>
<dbReference type="Gene3D" id="2.102.10.10">
    <property type="entry name" value="Rieske [2Fe-2S] iron-sulphur domain"/>
    <property type="match status" value="1"/>
</dbReference>
<evidence type="ECO:0000313" key="6">
    <source>
        <dbReference type="EMBL" id="MBJ7542387.1"/>
    </source>
</evidence>
<sequence>MTDTKETIVYAVCEANIAPGWVQPFTLAKVGADGKDEPFPILIVRDEARKFYAYVNACPHEKKPLYEESENYVSDGRRHLHCMQHDARFEPNTGLCVEGECKFQSLESIPVAIIDGDVCIAGVELAEDDDAGPPEIMIVSE</sequence>
<feature type="domain" description="Rieske" evidence="5">
    <location>
        <begin position="9"/>
        <end position="120"/>
    </location>
</feature>
<evidence type="ECO:0000256" key="2">
    <source>
        <dbReference type="ARBA" id="ARBA00022723"/>
    </source>
</evidence>
<keyword evidence="3" id="KW-0408">Iron</keyword>
<protein>
    <submittedName>
        <fullName evidence="6">Rieske 2Fe-2S domain-containing protein</fullName>
    </submittedName>
</protein>
<dbReference type="AlphaFoldDB" id="A0A8I1G8A1"/>
<dbReference type="PROSITE" id="PS51296">
    <property type="entry name" value="RIESKE"/>
    <property type="match status" value="1"/>
</dbReference>
<keyword evidence="2" id="KW-0479">Metal-binding</keyword>
<dbReference type="EMBL" id="JAEMUK010000005">
    <property type="protein sequence ID" value="MBJ7542387.1"/>
    <property type="molecule type" value="Genomic_DNA"/>
</dbReference>
<gene>
    <name evidence="6" type="ORF">JDN41_02325</name>
</gene>
<evidence type="ECO:0000256" key="1">
    <source>
        <dbReference type="ARBA" id="ARBA00022714"/>
    </source>
</evidence>
<dbReference type="RefSeq" id="WP_162173166.1">
    <property type="nucleotide sequence ID" value="NZ_JAEMUK010000005.1"/>
</dbReference>
<evidence type="ECO:0000313" key="7">
    <source>
        <dbReference type="Proteomes" id="UP000623250"/>
    </source>
</evidence>
<dbReference type="PANTHER" id="PTHR40261:SF1">
    <property type="entry name" value="RIESKE DOMAIN-CONTAINING PROTEIN"/>
    <property type="match status" value="1"/>
</dbReference>
<name>A0A8I1G8A1_9HYPH</name>
<evidence type="ECO:0000256" key="4">
    <source>
        <dbReference type="ARBA" id="ARBA00023014"/>
    </source>
</evidence>
<dbReference type="CDD" id="cd03467">
    <property type="entry name" value="Rieske"/>
    <property type="match status" value="1"/>
</dbReference>
<dbReference type="InterPro" id="IPR017941">
    <property type="entry name" value="Rieske_2Fe-2S"/>
</dbReference>
<dbReference type="Pfam" id="PF00355">
    <property type="entry name" value="Rieske"/>
    <property type="match status" value="1"/>
</dbReference>
<keyword evidence="1" id="KW-0001">2Fe-2S</keyword>
<dbReference type="GO" id="GO:0051537">
    <property type="term" value="F:2 iron, 2 sulfur cluster binding"/>
    <property type="evidence" value="ECO:0007669"/>
    <property type="project" value="UniProtKB-KW"/>
</dbReference>
<dbReference type="PANTHER" id="PTHR40261">
    <property type="match status" value="1"/>
</dbReference>
<evidence type="ECO:0000259" key="5">
    <source>
        <dbReference type="PROSITE" id="PS51296"/>
    </source>
</evidence>
<organism evidence="6 7">
    <name type="scientific">Rhodomicrobium udaipurense</name>
    <dbReference type="NCBI Taxonomy" id="1202716"/>
    <lineage>
        <taxon>Bacteria</taxon>
        <taxon>Pseudomonadati</taxon>
        <taxon>Pseudomonadota</taxon>
        <taxon>Alphaproteobacteria</taxon>
        <taxon>Hyphomicrobiales</taxon>
        <taxon>Hyphomicrobiaceae</taxon>
        <taxon>Rhodomicrobium</taxon>
    </lineage>
</organism>
<dbReference type="GO" id="GO:0046872">
    <property type="term" value="F:metal ion binding"/>
    <property type="evidence" value="ECO:0007669"/>
    <property type="project" value="UniProtKB-KW"/>
</dbReference>
<evidence type="ECO:0000256" key="3">
    <source>
        <dbReference type="ARBA" id="ARBA00023004"/>
    </source>
</evidence>
<keyword evidence="7" id="KW-1185">Reference proteome</keyword>
<dbReference type="InterPro" id="IPR036922">
    <property type="entry name" value="Rieske_2Fe-2S_sf"/>
</dbReference>
<comment type="caution">
    <text evidence="6">The sequence shown here is derived from an EMBL/GenBank/DDBJ whole genome shotgun (WGS) entry which is preliminary data.</text>
</comment>